<dbReference type="EMBL" id="JBHUER010000010">
    <property type="protein sequence ID" value="MFD1703965.1"/>
    <property type="molecule type" value="Genomic_DNA"/>
</dbReference>
<evidence type="ECO:0000313" key="3">
    <source>
        <dbReference type="Proteomes" id="UP001597308"/>
    </source>
</evidence>
<keyword evidence="1" id="KW-1133">Transmembrane helix</keyword>
<keyword evidence="3" id="KW-1185">Reference proteome</keyword>
<protein>
    <submittedName>
        <fullName evidence="2">Uncharacterized protein</fullName>
    </submittedName>
</protein>
<proteinExistence type="predicted"/>
<dbReference type="RefSeq" id="WP_378800056.1">
    <property type="nucleotide sequence ID" value="NZ_JBHUER010000010.1"/>
</dbReference>
<accession>A0ABW4K746</accession>
<feature type="transmembrane region" description="Helical" evidence="1">
    <location>
        <begin position="6"/>
        <end position="25"/>
    </location>
</feature>
<name>A0ABW4K746_9HYPH</name>
<evidence type="ECO:0000256" key="1">
    <source>
        <dbReference type="SAM" id="Phobius"/>
    </source>
</evidence>
<evidence type="ECO:0000313" key="2">
    <source>
        <dbReference type="EMBL" id="MFD1703965.1"/>
    </source>
</evidence>
<keyword evidence="1" id="KW-0812">Transmembrane</keyword>
<organism evidence="2 3">
    <name type="scientific">Methylopila henanensis</name>
    <dbReference type="NCBI Taxonomy" id="873516"/>
    <lineage>
        <taxon>Bacteria</taxon>
        <taxon>Pseudomonadati</taxon>
        <taxon>Pseudomonadota</taxon>
        <taxon>Alphaproteobacteria</taxon>
        <taxon>Hyphomicrobiales</taxon>
        <taxon>Methylopilaceae</taxon>
        <taxon>Methylopila</taxon>
    </lineage>
</organism>
<gene>
    <name evidence="2" type="ORF">ACFSCV_13235</name>
</gene>
<feature type="transmembrane region" description="Helical" evidence="1">
    <location>
        <begin position="45"/>
        <end position="65"/>
    </location>
</feature>
<reference evidence="3" key="1">
    <citation type="journal article" date="2019" name="Int. J. Syst. Evol. Microbiol.">
        <title>The Global Catalogue of Microorganisms (GCM) 10K type strain sequencing project: providing services to taxonomists for standard genome sequencing and annotation.</title>
        <authorList>
            <consortium name="The Broad Institute Genomics Platform"/>
            <consortium name="The Broad Institute Genome Sequencing Center for Infectious Disease"/>
            <person name="Wu L."/>
            <person name="Ma J."/>
        </authorList>
    </citation>
    <scope>NUCLEOTIDE SEQUENCE [LARGE SCALE GENOMIC DNA]</scope>
    <source>
        <strain evidence="3">KCTC 23707</strain>
    </source>
</reference>
<keyword evidence="1" id="KW-0472">Membrane</keyword>
<dbReference type="Proteomes" id="UP001597308">
    <property type="component" value="Unassembled WGS sequence"/>
</dbReference>
<sequence length="67" mass="6950">MLQHLMYEIVGVALFGAAVLMILIARRDGGRTAGVLQGRANLATVYSLAVTFLLASGVAGVILGFTT</sequence>
<comment type="caution">
    <text evidence="2">The sequence shown here is derived from an EMBL/GenBank/DDBJ whole genome shotgun (WGS) entry which is preliminary data.</text>
</comment>